<evidence type="ECO:0008006" key="3">
    <source>
        <dbReference type="Google" id="ProtNLM"/>
    </source>
</evidence>
<accession>A0AAU6RLP2</accession>
<sequence length="124" mass="14174">MRNEDGRFAKNNKIALGNKGNTKSETKKGNANAMKYGHVVGAASYLDGETQRYCVVLERLVHKMRRDLALIDALGNVYIRRDKLEEIIDISQYEVVFRSRKDINSELENASFTRTFSISPVKYL</sequence>
<dbReference type="KEGG" id="mpsh:QA539_10520"/>
<dbReference type="Proteomes" id="UP001465447">
    <property type="component" value="Chromosome"/>
</dbReference>
<reference evidence="1 2" key="1">
    <citation type="submission" date="2023-04" db="EMBL/GenBank/DDBJ databases">
        <title>Macrococci isolated from food, foodproducing animals, and human clinical materials.</title>
        <authorList>
            <person name="Maslanova I."/>
            <person name="Svec P."/>
            <person name="Sedlacek I."/>
            <person name="Novakova D."/>
            <person name="Keller J.E."/>
            <person name="Schwendener S."/>
            <person name="Finstrlova A."/>
            <person name="Botka T."/>
            <person name="Kovarovic V."/>
            <person name="Petras P."/>
            <person name="Perreten V."/>
            <person name="Pantucek R."/>
        </authorList>
    </citation>
    <scope>NUCLEOTIDE SEQUENCE [LARGE SCALE GENOMIC DNA]</scope>
    <source>
        <strain evidence="1 2">CCM 8659</strain>
    </source>
</reference>
<protein>
    <recommendedName>
        <fullName evidence="3">HTH LytTR-type domain-containing protein</fullName>
    </recommendedName>
</protein>
<dbReference type="RefSeq" id="WP_419895199.1">
    <property type="nucleotide sequence ID" value="NZ_CP124591.1"/>
</dbReference>
<organism evidence="1 2">
    <name type="scientific">Macrococcus psychrotolerans</name>
    <dbReference type="NCBI Taxonomy" id="3039389"/>
    <lineage>
        <taxon>Bacteria</taxon>
        <taxon>Bacillati</taxon>
        <taxon>Bacillota</taxon>
        <taxon>Bacilli</taxon>
        <taxon>Bacillales</taxon>
        <taxon>Staphylococcaceae</taxon>
        <taxon>Macrococcus</taxon>
    </lineage>
</organism>
<name>A0AAU6RLP2_9STAP</name>
<evidence type="ECO:0000313" key="2">
    <source>
        <dbReference type="Proteomes" id="UP001465447"/>
    </source>
</evidence>
<evidence type="ECO:0000313" key="1">
    <source>
        <dbReference type="EMBL" id="WZE70886.1"/>
    </source>
</evidence>
<proteinExistence type="predicted"/>
<dbReference type="AlphaFoldDB" id="A0AAU6RLP2"/>
<keyword evidence="2" id="KW-1185">Reference proteome</keyword>
<gene>
    <name evidence="1" type="ORF">QA539_10520</name>
</gene>
<dbReference type="EMBL" id="CP124591">
    <property type="protein sequence ID" value="WZE70886.1"/>
    <property type="molecule type" value="Genomic_DNA"/>
</dbReference>